<keyword evidence="4 7" id="KW-0863">Zinc-finger</keyword>
<dbReference type="STRING" id="1230905.A0A1G4JCQ6"/>
<evidence type="ECO:0000313" key="11">
    <source>
        <dbReference type="Proteomes" id="UP000191024"/>
    </source>
</evidence>
<dbReference type="CDD" id="cd12148">
    <property type="entry name" value="fungal_TF_MHR"/>
    <property type="match status" value="1"/>
</dbReference>
<dbReference type="Pfam" id="PF00096">
    <property type="entry name" value="zf-C2H2"/>
    <property type="match status" value="1"/>
</dbReference>
<keyword evidence="6" id="KW-0539">Nucleus</keyword>
<accession>A0A1G4JCQ6</accession>
<dbReference type="GO" id="GO:0000978">
    <property type="term" value="F:RNA polymerase II cis-regulatory region sequence-specific DNA binding"/>
    <property type="evidence" value="ECO:0007669"/>
    <property type="project" value="InterPro"/>
</dbReference>
<proteinExistence type="predicted"/>
<feature type="domain" description="C2H2-type" evidence="9">
    <location>
        <begin position="42"/>
        <end position="77"/>
    </location>
</feature>
<evidence type="ECO:0000256" key="2">
    <source>
        <dbReference type="ARBA" id="ARBA00022723"/>
    </source>
</evidence>
<dbReference type="InterPro" id="IPR051059">
    <property type="entry name" value="VerF-like"/>
</dbReference>
<evidence type="ECO:0000256" key="7">
    <source>
        <dbReference type="PROSITE-ProRule" id="PRU00042"/>
    </source>
</evidence>
<dbReference type="InterPro" id="IPR036236">
    <property type="entry name" value="Znf_C2H2_sf"/>
</dbReference>
<dbReference type="GO" id="GO:0006351">
    <property type="term" value="P:DNA-templated transcription"/>
    <property type="evidence" value="ECO:0007669"/>
    <property type="project" value="InterPro"/>
</dbReference>
<protein>
    <submittedName>
        <fullName evidence="10">LAMI_0D07052g1_1</fullName>
    </submittedName>
</protein>
<evidence type="ECO:0000256" key="6">
    <source>
        <dbReference type="ARBA" id="ARBA00023242"/>
    </source>
</evidence>
<dbReference type="GO" id="GO:0000981">
    <property type="term" value="F:DNA-binding transcription factor activity, RNA polymerase II-specific"/>
    <property type="evidence" value="ECO:0007669"/>
    <property type="project" value="InterPro"/>
</dbReference>
<dbReference type="PANTHER" id="PTHR40626:SF11">
    <property type="entry name" value="ZINC FINGER PROTEIN YPR022C"/>
    <property type="match status" value="1"/>
</dbReference>
<evidence type="ECO:0000256" key="5">
    <source>
        <dbReference type="ARBA" id="ARBA00022833"/>
    </source>
</evidence>
<keyword evidence="3" id="KW-0677">Repeat</keyword>
<dbReference type="GO" id="GO:0008270">
    <property type="term" value="F:zinc ion binding"/>
    <property type="evidence" value="ECO:0007669"/>
    <property type="project" value="UniProtKB-KW"/>
</dbReference>
<dbReference type="GO" id="GO:0000785">
    <property type="term" value="C:chromatin"/>
    <property type="evidence" value="ECO:0007669"/>
    <property type="project" value="TreeGrafter"/>
</dbReference>
<dbReference type="Proteomes" id="UP000191024">
    <property type="component" value="Chromosome D"/>
</dbReference>
<dbReference type="SMART" id="SM00355">
    <property type="entry name" value="ZnF_C2H2"/>
    <property type="match status" value="2"/>
</dbReference>
<feature type="domain" description="C2H2-type" evidence="9">
    <location>
        <begin position="12"/>
        <end position="41"/>
    </location>
</feature>
<comment type="subcellular location">
    <subcellularLocation>
        <location evidence="1">Nucleus</location>
    </subcellularLocation>
</comment>
<keyword evidence="2" id="KW-0479">Metal-binding</keyword>
<name>A0A1G4JCQ6_9SACH</name>
<sequence>MDSLKTDDTNRYPCPHPKCNKSFTRREHLSRHKLNHWPKEIFKCTYRSPEGGTVCNRTFVRRDLLVRHKKRHQRANGRLSIAIAHDNNGLAESDAEAPEAPKAPEAPEAPQVQQVWQVLQEPSWDTLYSRTGTNTILEERLPQRQSLEQFVNWIFEGDKTAKRDPTDVTLQFPLQHAVETVDPGATNVSTSILDDFPSQQSSRLISNDVVEDPLAALIQELVTPPPPLDVASINNALDNPTGLPPYEQENFSGTIRDNVRSQKNKVNSLRVQVASDEQMEAAASPSNKSANLARTLNMSPSFFSTDPLQKYKMSPRTLDCMIEIIPALSKVPIEDIEKGIKSFWLNFHPQYPILHKPSFQISLQPPVLLLSMTMIGASFLGSEYKEKLSDVICLPLRWVIFSHEDFQPPSETYIIYSLLLLECYEKANTSRYLHERSYLHHGTTIQLLRRTPSLGGHPLHFKTERFLKDKNTDDIFCEWIQFEFLKRTAFFAFYVDATHAVVFGYTNLFINCDQMQLSLPCSDEIWESSELDYSSLIAHGFGQRPTRFLDALKGLMQITLKEIQDQNSQTEAAARLSELIPSRYGSKILLAGIISMMFHFQQQSNDTGLLNVFHNANSTLSWQEMISHSIDLWETSILKGCGNSKNFSESIPTDLADPSLSFLVSERETKCKLPAYHMAQITMRIFQYDYTIFAGAPWRMNVKTGKEEYELVSLRLQHFSQDPMIGGVTLVYAYQFLFEVFDEGKSMDYDPNVDCNMARPQTLTLVILLIWGYNFARHGPEADVWDDFKRDKSQYVPKETASSYISRLARHLKLNSSSDVARYRDQVKKKALILHDLTDTNNVCGLLCHMRDIFGSNYWELSRELARLFDNCIERSMGRKSITCPNMYSSQSKG</sequence>
<reference evidence="10 11" key="1">
    <citation type="submission" date="2016-03" db="EMBL/GenBank/DDBJ databases">
        <authorList>
            <person name="Devillers H."/>
        </authorList>
    </citation>
    <scope>NUCLEOTIDE SEQUENCE [LARGE SCALE GENOMIC DNA]</scope>
    <source>
        <strain evidence="10">CBS 11717</strain>
    </source>
</reference>
<dbReference type="Gene3D" id="3.30.160.60">
    <property type="entry name" value="Classic Zinc Finger"/>
    <property type="match status" value="1"/>
</dbReference>
<organism evidence="10 11">
    <name type="scientific">Lachancea mirantina</name>
    <dbReference type="NCBI Taxonomy" id="1230905"/>
    <lineage>
        <taxon>Eukaryota</taxon>
        <taxon>Fungi</taxon>
        <taxon>Dikarya</taxon>
        <taxon>Ascomycota</taxon>
        <taxon>Saccharomycotina</taxon>
        <taxon>Saccharomycetes</taxon>
        <taxon>Saccharomycetales</taxon>
        <taxon>Saccharomycetaceae</taxon>
        <taxon>Lachancea</taxon>
    </lineage>
</organism>
<dbReference type="SUPFAM" id="SSF57667">
    <property type="entry name" value="beta-beta-alpha zinc fingers"/>
    <property type="match status" value="1"/>
</dbReference>
<dbReference type="Pfam" id="PF04082">
    <property type="entry name" value="Fungal_trans"/>
    <property type="match status" value="1"/>
</dbReference>
<dbReference type="InterPro" id="IPR013087">
    <property type="entry name" value="Znf_C2H2_type"/>
</dbReference>
<dbReference type="EMBL" id="LT598463">
    <property type="protein sequence ID" value="SCU87680.1"/>
    <property type="molecule type" value="Genomic_DNA"/>
</dbReference>
<dbReference type="AlphaFoldDB" id="A0A1G4JCQ6"/>
<evidence type="ECO:0000256" key="4">
    <source>
        <dbReference type="ARBA" id="ARBA00022771"/>
    </source>
</evidence>
<dbReference type="PROSITE" id="PS00028">
    <property type="entry name" value="ZINC_FINGER_C2H2_1"/>
    <property type="match status" value="1"/>
</dbReference>
<dbReference type="PROSITE" id="PS50157">
    <property type="entry name" value="ZINC_FINGER_C2H2_2"/>
    <property type="match status" value="2"/>
</dbReference>
<dbReference type="GO" id="GO:0005634">
    <property type="term" value="C:nucleus"/>
    <property type="evidence" value="ECO:0007669"/>
    <property type="project" value="UniProtKB-SubCell"/>
</dbReference>
<evidence type="ECO:0000256" key="1">
    <source>
        <dbReference type="ARBA" id="ARBA00004123"/>
    </source>
</evidence>
<dbReference type="OrthoDB" id="1405595at2759"/>
<evidence type="ECO:0000256" key="8">
    <source>
        <dbReference type="SAM" id="MobiDB-lite"/>
    </source>
</evidence>
<feature type="region of interest" description="Disordered" evidence="8">
    <location>
        <begin position="86"/>
        <end position="112"/>
    </location>
</feature>
<keyword evidence="11" id="KW-1185">Reference proteome</keyword>
<dbReference type="InterPro" id="IPR007219">
    <property type="entry name" value="XnlR_reg_dom"/>
</dbReference>
<evidence type="ECO:0000313" key="10">
    <source>
        <dbReference type="EMBL" id="SCU87680.1"/>
    </source>
</evidence>
<gene>
    <name evidence="10" type="ORF">LAMI_0D07052G</name>
</gene>
<keyword evidence="5" id="KW-0862">Zinc</keyword>
<evidence type="ECO:0000256" key="3">
    <source>
        <dbReference type="ARBA" id="ARBA00022737"/>
    </source>
</evidence>
<dbReference type="PANTHER" id="PTHR40626">
    <property type="entry name" value="MIP31509P"/>
    <property type="match status" value="1"/>
</dbReference>
<evidence type="ECO:0000259" key="9">
    <source>
        <dbReference type="PROSITE" id="PS50157"/>
    </source>
</evidence>